<dbReference type="EMBL" id="CP007139">
    <property type="protein sequence ID" value="AIE84585.1"/>
    <property type="molecule type" value="Genomic_DNA"/>
</dbReference>
<reference evidence="2 3" key="1">
    <citation type="journal article" date="2014" name="PLoS ONE">
        <title>The first complete genome sequence of the class fimbriimonadia in the phylum armatimonadetes.</title>
        <authorList>
            <person name="Hu Z.Y."/>
            <person name="Wang Y.Z."/>
            <person name="Im W.T."/>
            <person name="Wang S.Y."/>
            <person name="Zhao G.P."/>
            <person name="Zheng H.J."/>
            <person name="Quan Z.X."/>
        </authorList>
    </citation>
    <scope>NUCLEOTIDE SEQUENCE [LARGE SCALE GENOMIC DNA]</scope>
    <source>
        <strain evidence="2">Gsoil 348</strain>
    </source>
</reference>
<evidence type="ECO:0000259" key="1">
    <source>
        <dbReference type="Pfam" id="PF12867"/>
    </source>
</evidence>
<proteinExistence type="predicted"/>
<evidence type="ECO:0000313" key="2">
    <source>
        <dbReference type="EMBL" id="AIE84585.1"/>
    </source>
</evidence>
<accession>A0A068NPE0</accession>
<sequence length="184" mass="21199">MKGNKNVTATEYPSSEIAAFEQFICGFTGGILRRAREIPEERWNWSFSERTPTAREICEHAWLWLRSDRQEITVLDPARQVAIPDPPQDRAQMLDLLESEKEAWRELIQTIEAPLMNELRYSPDGYSRSVRGYLFHMAQHIVSKSGQMTMLHFELGLDGGEPYDAPHPNRLYGFGSPAWPAPRH</sequence>
<dbReference type="Proteomes" id="UP000027982">
    <property type="component" value="Chromosome"/>
</dbReference>
<dbReference type="InterPro" id="IPR034660">
    <property type="entry name" value="DinB/YfiT-like"/>
</dbReference>
<dbReference type="HOGENOM" id="CLU_1466146_0_0_0"/>
<dbReference type="STRING" id="661478.OP10G_1217"/>
<keyword evidence="3" id="KW-1185">Reference proteome</keyword>
<evidence type="ECO:0000313" key="3">
    <source>
        <dbReference type="Proteomes" id="UP000027982"/>
    </source>
</evidence>
<name>A0A068NPE0_FIMGI</name>
<dbReference type="KEGG" id="fgi:OP10G_1217"/>
<dbReference type="Gene3D" id="1.20.120.450">
    <property type="entry name" value="dinb family like domain"/>
    <property type="match status" value="1"/>
</dbReference>
<protein>
    <recommendedName>
        <fullName evidence="1">DinB-like domain-containing protein</fullName>
    </recommendedName>
</protein>
<gene>
    <name evidence="2" type="ORF">OP10G_1217</name>
</gene>
<dbReference type="SUPFAM" id="SSF109854">
    <property type="entry name" value="DinB/YfiT-like putative metalloenzymes"/>
    <property type="match status" value="1"/>
</dbReference>
<dbReference type="InterPro" id="IPR024775">
    <property type="entry name" value="DinB-like"/>
</dbReference>
<feature type="domain" description="DinB-like" evidence="1">
    <location>
        <begin position="32"/>
        <end position="141"/>
    </location>
</feature>
<dbReference type="Pfam" id="PF12867">
    <property type="entry name" value="DinB_2"/>
    <property type="match status" value="1"/>
</dbReference>
<organism evidence="2 3">
    <name type="scientific">Fimbriimonas ginsengisoli Gsoil 348</name>
    <dbReference type="NCBI Taxonomy" id="661478"/>
    <lineage>
        <taxon>Bacteria</taxon>
        <taxon>Bacillati</taxon>
        <taxon>Armatimonadota</taxon>
        <taxon>Fimbriimonadia</taxon>
        <taxon>Fimbriimonadales</taxon>
        <taxon>Fimbriimonadaceae</taxon>
        <taxon>Fimbriimonas</taxon>
    </lineage>
</organism>
<dbReference type="AlphaFoldDB" id="A0A068NPE0"/>
<dbReference type="RefSeq" id="WP_025226788.1">
    <property type="nucleotide sequence ID" value="NZ_CP007139.1"/>
</dbReference>